<evidence type="ECO:0000313" key="2">
    <source>
        <dbReference type="Proteomes" id="UP001552299"/>
    </source>
</evidence>
<accession>A0ABD0VC54</accession>
<dbReference type="AlphaFoldDB" id="A0ABD0VC54"/>
<dbReference type="Proteomes" id="UP001552299">
    <property type="component" value="Unassembled WGS sequence"/>
</dbReference>
<protein>
    <submittedName>
        <fullName evidence="1">Uncharacterized protein</fullName>
    </submittedName>
</protein>
<name>A0ABD0VC54_DENTH</name>
<comment type="caution">
    <text evidence="1">The sequence shown here is derived from an EMBL/GenBank/DDBJ whole genome shotgun (WGS) entry which is preliminary data.</text>
</comment>
<gene>
    <name evidence="1" type="ORF">M5K25_009306</name>
</gene>
<keyword evidence="2" id="KW-1185">Reference proteome</keyword>
<sequence length="84" mass="9595">MLGRSFRSDNDEAGFVHVPWMALACFGNLGGSLLPFPKSDRPDDLDWLLTSMKEELDRLRENRPKIQVVVDFASSQKEISDQNR</sequence>
<dbReference type="EMBL" id="JANQDX010000008">
    <property type="protein sequence ID" value="KAL0920187.1"/>
    <property type="molecule type" value="Genomic_DNA"/>
</dbReference>
<evidence type="ECO:0000313" key="1">
    <source>
        <dbReference type="EMBL" id="KAL0920187.1"/>
    </source>
</evidence>
<dbReference type="PROSITE" id="PS51257">
    <property type="entry name" value="PROKAR_LIPOPROTEIN"/>
    <property type="match status" value="1"/>
</dbReference>
<organism evidence="1 2">
    <name type="scientific">Dendrobium thyrsiflorum</name>
    <name type="common">Pinecone-like raceme dendrobium</name>
    <name type="synonym">Orchid</name>
    <dbReference type="NCBI Taxonomy" id="117978"/>
    <lineage>
        <taxon>Eukaryota</taxon>
        <taxon>Viridiplantae</taxon>
        <taxon>Streptophyta</taxon>
        <taxon>Embryophyta</taxon>
        <taxon>Tracheophyta</taxon>
        <taxon>Spermatophyta</taxon>
        <taxon>Magnoliopsida</taxon>
        <taxon>Liliopsida</taxon>
        <taxon>Asparagales</taxon>
        <taxon>Orchidaceae</taxon>
        <taxon>Epidendroideae</taxon>
        <taxon>Malaxideae</taxon>
        <taxon>Dendrobiinae</taxon>
        <taxon>Dendrobium</taxon>
    </lineage>
</organism>
<proteinExistence type="predicted"/>
<reference evidence="1 2" key="1">
    <citation type="journal article" date="2024" name="Plant Biotechnol. J.">
        <title>Dendrobium thyrsiflorum genome and its molecular insights into genes involved in important horticultural traits.</title>
        <authorList>
            <person name="Chen B."/>
            <person name="Wang J.Y."/>
            <person name="Zheng P.J."/>
            <person name="Li K.L."/>
            <person name="Liang Y.M."/>
            <person name="Chen X.F."/>
            <person name="Zhang C."/>
            <person name="Zhao X."/>
            <person name="He X."/>
            <person name="Zhang G.Q."/>
            <person name="Liu Z.J."/>
            <person name="Xu Q."/>
        </authorList>
    </citation>
    <scope>NUCLEOTIDE SEQUENCE [LARGE SCALE GENOMIC DNA]</scope>
    <source>
        <strain evidence="1">GZMU011</strain>
    </source>
</reference>